<dbReference type="PANTHER" id="PTHR45778:SF6">
    <property type="entry name" value="INACTIVE PURPLE ACID PHOSPHATASE 24-RELATED"/>
    <property type="match status" value="1"/>
</dbReference>
<evidence type="ECO:0000256" key="7">
    <source>
        <dbReference type="ARBA" id="ARBA00022525"/>
    </source>
</evidence>
<evidence type="ECO:0000256" key="12">
    <source>
        <dbReference type="ARBA" id="ARBA00023180"/>
    </source>
</evidence>
<dbReference type="Gene3D" id="2.60.40.380">
    <property type="entry name" value="Purple acid phosphatase-like, N-terminal"/>
    <property type="match status" value="1"/>
</dbReference>
<dbReference type="Pfam" id="PF01535">
    <property type="entry name" value="PPR"/>
    <property type="match status" value="3"/>
</dbReference>
<dbReference type="InterPro" id="IPR046848">
    <property type="entry name" value="E_motif"/>
</dbReference>
<dbReference type="InterPro" id="IPR041792">
    <property type="entry name" value="MPP_PAP"/>
</dbReference>
<comment type="subunit">
    <text evidence="6">Homodimer.</text>
</comment>
<dbReference type="Proteomes" id="UP000243975">
    <property type="component" value="Unassembled WGS sequence"/>
</dbReference>
<dbReference type="EC" id="3.1.3.2" evidence="14"/>
<evidence type="ECO:0000259" key="19">
    <source>
        <dbReference type="Pfam" id="PF17808"/>
    </source>
</evidence>
<dbReference type="FunFam" id="1.25.40.10:FF:000488">
    <property type="entry name" value="Pentatricopeptide repeat-containing protein, mitochondrial"/>
    <property type="match status" value="1"/>
</dbReference>
<dbReference type="GO" id="GO:0003993">
    <property type="term" value="F:acid phosphatase activity"/>
    <property type="evidence" value="ECO:0007669"/>
    <property type="project" value="UniProtKB-EC"/>
</dbReference>
<keyword evidence="11" id="KW-0809">Transit peptide</keyword>
<dbReference type="GO" id="GO:0016070">
    <property type="term" value="P:RNA metabolic process"/>
    <property type="evidence" value="ECO:0007669"/>
    <property type="project" value="UniProtKB-ARBA"/>
</dbReference>
<dbReference type="InterPro" id="IPR032867">
    <property type="entry name" value="DYW_dom"/>
</dbReference>
<dbReference type="InterPro" id="IPR002885">
    <property type="entry name" value="PPR_rpt"/>
</dbReference>
<feature type="repeat" description="PPR" evidence="13">
    <location>
        <begin position="128"/>
        <end position="162"/>
    </location>
</feature>
<keyword evidence="9" id="KW-0677">Repeat</keyword>
<reference evidence="20 21" key="1">
    <citation type="journal article" date="2016" name="Sci. Rep.">
        <title>The genome sequence of the outbreeding globe artichoke constructed de novo incorporating a phase-aware low-pass sequencing strategy of F1 progeny.</title>
        <authorList>
            <person name="Scaglione D."/>
            <person name="Reyes-Chin-Wo S."/>
            <person name="Acquadro A."/>
            <person name="Froenicke L."/>
            <person name="Portis E."/>
            <person name="Beitel C."/>
            <person name="Tirone M."/>
            <person name="Mauro R."/>
            <person name="Lo Monaco A."/>
            <person name="Mauromicale G."/>
            <person name="Faccioli P."/>
            <person name="Cattivelli L."/>
            <person name="Rieseberg L."/>
            <person name="Michelmore R."/>
            <person name="Lanteri S."/>
        </authorList>
    </citation>
    <scope>NUCLEOTIDE SEQUENCE [LARGE SCALE GENOMIC DNA]</scope>
    <source>
        <strain evidence="20">2C</strain>
    </source>
</reference>
<gene>
    <name evidence="20" type="ORF">Ccrd_015460</name>
</gene>
<dbReference type="Gene3D" id="3.60.21.10">
    <property type="match status" value="1"/>
</dbReference>
<protein>
    <recommendedName>
        <fullName evidence="14">Purple acid phosphatase</fullName>
        <ecNumber evidence="14">3.1.3.2</ecNumber>
    </recommendedName>
</protein>
<evidence type="ECO:0000259" key="15">
    <source>
        <dbReference type="Pfam" id="PF00149"/>
    </source>
</evidence>
<dbReference type="Pfam" id="PF20431">
    <property type="entry name" value="E_motif"/>
    <property type="match status" value="1"/>
</dbReference>
<dbReference type="Pfam" id="PF16656">
    <property type="entry name" value="Pur_ac_phosph_N"/>
    <property type="match status" value="1"/>
</dbReference>
<evidence type="ECO:0000259" key="16">
    <source>
        <dbReference type="Pfam" id="PF14008"/>
    </source>
</evidence>
<evidence type="ECO:0000256" key="3">
    <source>
        <dbReference type="ARBA" id="ARBA00004613"/>
    </source>
</evidence>
<keyword evidence="10" id="KW-0862">Zinc</keyword>
<evidence type="ECO:0000256" key="14">
    <source>
        <dbReference type="RuleBase" id="RU361203"/>
    </source>
</evidence>
<accession>A0A118K3N3</accession>
<evidence type="ECO:0000256" key="9">
    <source>
        <dbReference type="ARBA" id="ARBA00022737"/>
    </source>
</evidence>
<evidence type="ECO:0000256" key="5">
    <source>
        <dbReference type="ARBA" id="ARBA00008723"/>
    </source>
</evidence>
<dbReference type="Pfam" id="PF00149">
    <property type="entry name" value="Metallophos"/>
    <property type="match status" value="1"/>
</dbReference>
<dbReference type="InterPro" id="IPR029052">
    <property type="entry name" value="Metallo-depent_PP-like"/>
</dbReference>
<keyword evidence="8" id="KW-0732">Signal</keyword>
<feature type="repeat" description="PPR" evidence="13">
    <location>
        <begin position="396"/>
        <end position="430"/>
    </location>
</feature>
<dbReference type="InterPro" id="IPR040974">
    <property type="entry name" value="Fn3_PAP"/>
</dbReference>
<dbReference type="NCBIfam" id="TIGR00756">
    <property type="entry name" value="PPR"/>
    <property type="match status" value="4"/>
</dbReference>
<feature type="repeat" description="PPR" evidence="13">
    <location>
        <begin position="295"/>
        <end position="329"/>
    </location>
</feature>
<evidence type="ECO:0000313" key="21">
    <source>
        <dbReference type="Proteomes" id="UP000243975"/>
    </source>
</evidence>
<dbReference type="Pfam" id="PF13041">
    <property type="entry name" value="PPR_2"/>
    <property type="match status" value="2"/>
</dbReference>
<organism evidence="20 21">
    <name type="scientific">Cynara cardunculus var. scolymus</name>
    <name type="common">Globe artichoke</name>
    <name type="synonym">Cynara scolymus</name>
    <dbReference type="NCBI Taxonomy" id="59895"/>
    <lineage>
        <taxon>Eukaryota</taxon>
        <taxon>Viridiplantae</taxon>
        <taxon>Streptophyta</taxon>
        <taxon>Embryophyta</taxon>
        <taxon>Tracheophyta</taxon>
        <taxon>Spermatophyta</taxon>
        <taxon>Magnoliopsida</taxon>
        <taxon>eudicotyledons</taxon>
        <taxon>Gunneridae</taxon>
        <taxon>Pentapetalae</taxon>
        <taxon>asterids</taxon>
        <taxon>campanulids</taxon>
        <taxon>Asterales</taxon>
        <taxon>Asteraceae</taxon>
        <taxon>Carduoideae</taxon>
        <taxon>Cardueae</taxon>
        <taxon>Carduinae</taxon>
        <taxon>Cynara</taxon>
    </lineage>
</organism>
<comment type="similarity">
    <text evidence="4">Belongs to the PPR family. PCMP-H subfamily.</text>
</comment>
<evidence type="ECO:0000313" key="20">
    <source>
        <dbReference type="EMBL" id="KVI06210.1"/>
    </source>
</evidence>
<evidence type="ECO:0000256" key="1">
    <source>
        <dbReference type="ARBA" id="ARBA00001947"/>
    </source>
</evidence>
<evidence type="ECO:0000256" key="10">
    <source>
        <dbReference type="ARBA" id="ARBA00022833"/>
    </source>
</evidence>
<name>A0A118K3N3_CYNCS</name>
<evidence type="ECO:0000256" key="2">
    <source>
        <dbReference type="ARBA" id="ARBA00001962"/>
    </source>
</evidence>
<feature type="domain" description="Purple acid phosphatase C-terminal" evidence="16">
    <location>
        <begin position="1262"/>
        <end position="1321"/>
    </location>
</feature>
<dbReference type="Pfam" id="PF14432">
    <property type="entry name" value="DYW_deaminase"/>
    <property type="match status" value="1"/>
</dbReference>
<dbReference type="PROSITE" id="PS51375">
    <property type="entry name" value="PPR"/>
    <property type="match status" value="3"/>
</dbReference>
<evidence type="ECO:0000256" key="8">
    <source>
        <dbReference type="ARBA" id="ARBA00022729"/>
    </source>
</evidence>
<dbReference type="Gene3D" id="1.25.40.10">
    <property type="entry name" value="Tetratricopeptide repeat domain"/>
    <property type="match status" value="3"/>
</dbReference>
<evidence type="ECO:0000259" key="17">
    <source>
        <dbReference type="Pfam" id="PF14432"/>
    </source>
</evidence>
<proteinExistence type="inferred from homology"/>
<dbReference type="Pfam" id="PF17808">
    <property type="entry name" value="fn3_PAP"/>
    <property type="match status" value="1"/>
</dbReference>
<dbReference type="FunFam" id="1.25.40.10:FF:002966">
    <property type="entry name" value="Pentatricopeptide repeat-containing protein At5g50390, chloroplastic"/>
    <property type="match status" value="1"/>
</dbReference>
<dbReference type="InterPro" id="IPR025733">
    <property type="entry name" value="PAPs_C"/>
</dbReference>
<evidence type="ECO:0000256" key="6">
    <source>
        <dbReference type="ARBA" id="ARBA00011738"/>
    </source>
</evidence>
<comment type="similarity">
    <text evidence="5 14">Belongs to the metallophosphoesterase superfamily. Purple acid phosphatase family.</text>
</comment>
<dbReference type="InterPro" id="IPR011990">
    <property type="entry name" value="TPR-like_helical_dom_sf"/>
</dbReference>
<dbReference type="GO" id="GO:0008270">
    <property type="term" value="F:zinc ion binding"/>
    <property type="evidence" value="ECO:0007669"/>
    <property type="project" value="InterPro"/>
</dbReference>
<dbReference type="FunFam" id="1.25.40.10:FF:000344">
    <property type="entry name" value="Pentatricopeptide repeat-containing protein"/>
    <property type="match status" value="1"/>
</dbReference>
<comment type="subcellular location">
    <subcellularLocation>
        <location evidence="3">Secreted</location>
    </subcellularLocation>
</comment>
<keyword evidence="7" id="KW-0964">Secreted</keyword>
<comment type="cofactor">
    <cofactor evidence="2">
        <name>Fe cation</name>
        <dbReference type="ChEBI" id="CHEBI:24875"/>
    </cofactor>
</comment>
<dbReference type="InterPro" id="IPR015914">
    <property type="entry name" value="PAPs_N"/>
</dbReference>
<comment type="caution">
    <text evidence="20">The sequence shown here is derived from an EMBL/GenBank/DDBJ whole genome shotgun (WGS) entry which is preliminary data.</text>
</comment>
<evidence type="ECO:0000256" key="13">
    <source>
        <dbReference type="PROSITE-ProRule" id="PRU00708"/>
    </source>
</evidence>
<sequence length="1346" mass="152323">MDISLSRYQNTSVVQSSYWALTDVKFYQERHLFYGSYLLNKPKRRTQVSQISCSFVKQGLHPKPKPKPLKNGHDLVKKETHVEDSSQNIGSSSGLCGQIEKLVLCKRYRDALEMFEILEIECYDDHVGKSTYDALVDACISLKSIRGVKRVFSYMINSGFEPDLYLRNRMLLMHVKCGMMIDARMLFEEMPERNLVSWNTIMAGLVDSREYVDAFRLFLIMWEEQSEASSRTFATMMRASAGLEMISPGQQLHACAIKMDVDQDIFVSCALIDMYSKCGSIEDAQCVFDVMPQKTTVGWNTIIAGYAFHGYSEEALDLYYEMQDSGVKMDHFTFSMIVRVCTRLGSLEHAKQAHAGLVRNGFGLDIVANTALVDFYSKWGRIEDARNLFEKMPHKNVISWNALIAGYGNHGQGIEALELFNRMISENMTPNHVTFLAVLSACSYSGLSDQGWEIFETMGTDFKVKPRAMHYACMIELLGHEGLLDEAFALIRDAPFKPTVNMWAALLTACRVHKNLELGKFAAEKIYGMEPEKLSNYVVLLNIYNSCGKRAEAASVFQTLKKKGLRMLPACTWIDVKKQQHMFLSGDKSKSYVQILRNLKKLILEIAEYGYVPKKNSLLPDVDEREEQMSLYHSEKLAVSFGLLNTAHSMPLHLVQSHRICDDCHLAVKLIAKVTGRVIVVRDASRFHRFADGKCSCGDYWVCYASSSAHPEGTDPDHLQAPTNEHPLAKIAIHNAVNALEESSCIIVNPLLLGDKGEDTAWVHVELQTVNPRKDDWVGVFSPAKFDASNCYFESGDSPVTPYICTAPIKYMFVEDSNPAYTTTGQASLVFQIINQREDFSFALFTGGLESVREVTLSTTFCCLIHGFVDVTVPLTNYYLGITAKWIVLCCVNLLICFFLCFKWLHHRLYLVLVQMTITWTSGYSIDEATPFVEWGWKDGQSTYLSPAGTLTFSRSSMCGAPARTVGWRDPGFIHTSFLKDLWPNTMYVYRMGHRLSNGSIIWSRMHSFKSSPYPGQDSLQRVIIFGDMGKGERDGSNDYANYQPGSLMTADRLLSDLDNFDIVFHIGNLAYAKGYISQWDHFTAQIEPIASKKPYMVASGNNERDFPNSGSFYLTSDSGGECGVPAETMFYVPAKNRAKFWYSTDYGMFHFCIADSEHDWREGSEQYAWIEKCFASVDRQKQPWLIFAANRVLGYSSSNRYAKEGSFEEPMGREHLQKLWQKYKVDIAFYGHVHGYERTCRIYQNQCVDKERFNYSGTVSGTIHVVVGGGGSTLSDFSEINTDWSLYKDHDWGFVKLTAFNHSSLLLEYKKSRDGGVYDSFTISRDYKDVLACVHDGCGTSTVAT</sequence>
<keyword evidence="14" id="KW-0378">Hydrolase</keyword>
<feature type="domain" description="Purple acid phosphatase N-terminal" evidence="18">
    <location>
        <begin position="915"/>
        <end position="1010"/>
    </location>
</feature>
<comment type="catalytic activity">
    <reaction evidence="14">
        <text>a phosphate monoester + H2O = an alcohol + phosphate</text>
        <dbReference type="Rhea" id="RHEA:15017"/>
        <dbReference type="ChEBI" id="CHEBI:15377"/>
        <dbReference type="ChEBI" id="CHEBI:30879"/>
        <dbReference type="ChEBI" id="CHEBI:43474"/>
        <dbReference type="ChEBI" id="CHEBI:67140"/>
        <dbReference type="EC" id="3.1.3.2"/>
    </reaction>
</comment>
<dbReference type="EMBL" id="LEKV01001845">
    <property type="protein sequence ID" value="KVI06210.1"/>
    <property type="molecule type" value="Genomic_DNA"/>
</dbReference>
<dbReference type="InterPro" id="IPR004843">
    <property type="entry name" value="Calcineurin-like_PHP"/>
</dbReference>
<dbReference type="OMA" id="NRMISEN"/>
<keyword evidence="21" id="KW-1185">Reference proteome</keyword>
<keyword evidence="12" id="KW-0325">Glycoprotein</keyword>
<dbReference type="PANTHER" id="PTHR45778">
    <property type="entry name" value="PURPLE ACID PHOSPHATASE-RELATED"/>
    <property type="match status" value="1"/>
</dbReference>
<dbReference type="CDD" id="cd00839">
    <property type="entry name" value="MPP_PAPs"/>
    <property type="match status" value="1"/>
</dbReference>
<evidence type="ECO:0000259" key="18">
    <source>
        <dbReference type="Pfam" id="PF16656"/>
    </source>
</evidence>
<dbReference type="SUPFAM" id="SSF49363">
    <property type="entry name" value="Purple acid phosphatase, N-terminal domain"/>
    <property type="match status" value="1"/>
</dbReference>
<dbReference type="Gramene" id="KVI06210">
    <property type="protein sequence ID" value="KVI06210"/>
    <property type="gene ID" value="Ccrd_015460"/>
</dbReference>
<dbReference type="GO" id="GO:0005576">
    <property type="term" value="C:extracellular region"/>
    <property type="evidence" value="ECO:0007669"/>
    <property type="project" value="UniProtKB-SubCell"/>
</dbReference>
<dbReference type="Pfam" id="PF14008">
    <property type="entry name" value="Metallophos_C"/>
    <property type="match status" value="1"/>
</dbReference>
<comment type="cofactor">
    <cofactor evidence="1">
        <name>Zn(2+)</name>
        <dbReference type="ChEBI" id="CHEBI:29105"/>
    </cofactor>
</comment>
<dbReference type="SUPFAM" id="SSF56300">
    <property type="entry name" value="Metallo-dependent phosphatases"/>
    <property type="match status" value="1"/>
</dbReference>
<evidence type="ECO:0000256" key="11">
    <source>
        <dbReference type="ARBA" id="ARBA00022946"/>
    </source>
</evidence>
<feature type="domain" description="DYW" evidence="17">
    <location>
        <begin position="610"/>
        <end position="701"/>
    </location>
</feature>
<dbReference type="InterPro" id="IPR008963">
    <property type="entry name" value="Purple_acid_Pase-like_N"/>
</dbReference>
<feature type="domain" description="Purple acid phosphatase Fn3-like" evidence="19">
    <location>
        <begin position="748"/>
        <end position="856"/>
    </location>
</feature>
<feature type="domain" description="Calcineurin-like phosphoesterase" evidence="15">
    <location>
        <begin position="1022"/>
        <end position="1237"/>
    </location>
</feature>
<evidence type="ECO:0000256" key="4">
    <source>
        <dbReference type="ARBA" id="ARBA00006643"/>
    </source>
</evidence>